<accession>A0AAF0LW70</accession>
<reference evidence="1" key="1">
    <citation type="submission" date="2023-04" db="EMBL/GenBank/DDBJ databases">
        <title>Bacteriophage Phass-1 Discovered in the Human Gut Virome - the Founding Member of the Proposed New Family Phassviridae.</title>
        <authorList>
            <person name="Tikunov A.Y."/>
            <person name="Morozova V.V."/>
            <person name="Chechushkov A.V."/>
            <person name="Tikunova N.V."/>
        </authorList>
    </citation>
    <scope>NUCLEOTIDE SEQUENCE</scope>
</reference>
<dbReference type="EMBL" id="OQ749652">
    <property type="protein sequence ID" value="WIC39637.1"/>
    <property type="molecule type" value="Genomic_DNA"/>
</dbReference>
<name>A0AAF0LW70_9CAUD</name>
<protein>
    <submittedName>
        <fullName evidence="1">Uncharacterized protein</fullName>
    </submittedName>
</protein>
<dbReference type="Proteomes" id="UP001237988">
    <property type="component" value="Segment"/>
</dbReference>
<sequence length="46" mass="5014">MIIALVIALIICVALIVLLASKNAFLKGKVITYEARTVILDETENL</sequence>
<evidence type="ECO:0000313" key="2">
    <source>
        <dbReference type="Proteomes" id="UP001237988"/>
    </source>
</evidence>
<organism evidence="1 2">
    <name type="scientific">Phage Phass-1</name>
    <dbReference type="NCBI Taxonomy" id="3043662"/>
    <lineage>
        <taxon>Viruses</taxon>
        <taxon>Duplodnaviria</taxon>
        <taxon>Heunggongvirae</taxon>
        <taxon>Uroviricota</taxon>
        <taxon>Caudoviricetes</taxon>
        <taxon>Caudoviricetes code 15 clade</taxon>
    </lineage>
</organism>
<proteinExistence type="predicted"/>
<evidence type="ECO:0000313" key="1">
    <source>
        <dbReference type="EMBL" id="WIC39637.1"/>
    </source>
</evidence>